<dbReference type="AlphaFoldDB" id="A0A433T7B9"/>
<evidence type="ECO:0000313" key="3">
    <source>
        <dbReference type="Proteomes" id="UP000271974"/>
    </source>
</evidence>
<sequence length="207" mass="22726">MDTVITNPPLSKVLVGWLLARMVAQFELLVLVFCVFANGVQAGEQGGLTPVFVLLKALASNGGQNDMVKPIIGGVPMSVEYHEDVICLKKLNIDLRSELKLENYRTETGGLTKFRTGRGFVYIGLPPVPLPQYTQIGLWRASMYYKGQKDGDMHARIEARWKKVTEEKERESEMAGAAEEEMGHGYGDTANADKTDTLHGIPGVSGL</sequence>
<dbReference type="OrthoDB" id="3863715at2759"/>
<gene>
    <name evidence="2" type="ORF">EGW08_014793</name>
</gene>
<dbReference type="EMBL" id="RQTK01000580">
    <property type="protein sequence ID" value="RUS77440.1"/>
    <property type="molecule type" value="Genomic_DNA"/>
</dbReference>
<proteinExistence type="predicted"/>
<feature type="region of interest" description="Disordered" evidence="1">
    <location>
        <begin position="164"/>
        <end position="207"/>
    </location>
</feature>
<accession>A0A433T7B9</accession>
<keyword evidence="3" id="KW-1185">Reference proteome</keyword>
<organism evidence="2 3">
    <name type="scientific">Elysia chlorotica</name>
    <name type="common">Eastern emerald elysia</name>
    <name type="synonym">Sea slug</name>
    <dbReference type="NCBI Taxonomy" id="188477"/>
    <lineage>
        <taxon>Eukaryota</taxon>
        <taxon>Metazoa</taxon>
        <taxon>Spiralia</taxon>
        <taxon>Lophotrochozoa</taxon>
        <taxon>Mollusca</taxon>
        <taxon>Gastropoda</taxon>
        <taxon>Heterobranchia</taxon>
        <taxon>Euthyneura</taxon>
        <taxon>Panpulmonata</taxon>
        <taxon>Sacoglossa</taxon>
        <taxon>Placobranchoidea</taxon>
        <taxon>Plakobranchidae</taxon>
        <taxon>Elysia</taxon>
    </lineage>
</organism>
<comment type="caution">
    <text evidence="2">The sequence shown here is derived from an EMBL/GenBank/DDBJ whole genome shotgun (WGS) entry which is preliminary data.</text>
</comment>
<feature type="compositionally biased region" description="Basic and acidic residues" evidence="1">
    <location>
        <begin position="164"/>
        <end position="173"/>
    </location>
</feature>
<reference evidence="2 3" key="1">
    <citation type="submission" date="2019-01" db="EMBL/GenBank/DDBJ databases">
        <title>A draft genome assembly of the solar-powered sea slug Elysia chlorotica.</title>
        <authorList>
            <person name="Cai H."/>
            <person name="Li Q."/>
            <person name="Fang X."/>
            <person name="Li J."/>
            <person name="Curtis N.E."/>
            <person name="Altenburger A."/>
            <person name="Shibata T."/>
            <person name="Feng M."/>
            <person name="Maeda T."/>
            <person name="Schwartz J.A."/>
            <person name="Shigenobu S."/>
            <person name="Lundholm N."/>
            <person name="Nishiyama T."/>
            <person name="Yang H."/>
            <person name="Hasebe M."/>
            <person name="Li S."/>
            <person name="Pierce S.K."/>
            <person name="Wang J."/>
        </authorList>
    </citation>
    <scope>NUCLEOTIDE SEQUENCE [LARGE SCALE GENOMIC DNA]</scope>
    <source>
        <strain evidence="2">EC2010</strain>
        <tissue evidence="2">Whole organism of an adult</tissue>
    </source>
</reference>
<protein>
    <submittedName>
        <fullName evidence="2">Uncharacterized protein</fullName>
    </submittedName>
</protein>
<name>A0A433T7B9_ELYCH</name>
<evidence type="ECO:0000256" key="1">
    <source>
        <dbReference type="SAM" id="MobiDB-lite"/>
    </source>
</evidence>
<dbReference type="Proteomes" id="UP000271974">
    <property type="component" value="Unassembled WGS sequence"/>
</dbReference>
<evidence type="ECO:0000313" key="2">
    <source>
        <dbReference type="EMBL" id="RUS77440.1"/>
    </source>
</evidence>